<dbReference type="InterPro" id="IPR000917">
    <property type="entry name" value="Sulfatase_N"/>
</dbReference>
<evidence type="ECO:0000256" key="2">
    <source>
        <dbReference type="ARBA" id="ARBA00008779"/>
    </source>
</evidence>
<dbReference type="InterPro" id="IPR024607">
    <property type="entry name" value="Sulfatase_CS"/>
</dbReference>
<evidence type="ECO:0000256" key="6">
    <source>
        <dbReference type="ARBA" id="ARBA00023180"/>
    </source>
</evidence>
<evidence type="ECO:0000256" key="3">
    <source>
        <dbReference type="ARBA" id="ARBA00022723"/>
    </source>
</evidence>
<proteinExistence type="inferred from homology"/>
<keyword evidence="6" id="KW-0325">Glycoprotein</keyword>
<dbReference type="GO" id="GO:0046872">
    <property type="term" value="F:metal ion binding"/>
    <property type="evidence" value="ECO:0007669"/>
    <property type="project" value="UniProtKB-KW"/>
</dbReference>
<gene>
    <name evidence="9" type="primary">CSON000254</name>
</gene>
<dbReference type="Gene3D" id="3.40.720.10">
    <property type="entry name" value="Alkaline Phosphatase, subunit A"/>
    <property type="match status" value="1"/>
</dbReference>
<dbReference type="SUPFAM" id="SSF53649">
    <property type="entry name" value="Alkaline phosphatase-like"/>
    <property type="match status" value="1"/>
</dbReference>
<protein>
    <submittedName>
        <fullName evidence="9">CSON000254 protein</fullName>
    </submittedName>
</protein>
<dbReference type="AlphaFoldDB" id="A0A336MDU4"/>
<dbReference type="CDD" id="cd16029">
    <property type="entry name" value="4-S"/>
    <property type="match status" value="1"/>
</dbReference>
<reference evidence="9" key="1">
    <citation type="submission" date="2018-07" db="EMBL/GenBank/DDBJ databases">
        <authorList>
            <person name="Quirk P.G."/>
            <person name="Krulwich T.A."/>
        </authorList>
    </citation>
    <scope>NUCLEOTIDE SEQUENCE</scope>
</reference>
<evidence type="ECO:0000256" key="7">
    <source>
        <dbReference type="SAM" id="SignalP"/>
    </source>
</evidence>
<keyword evidence="3" id="KW-0479">Metal-binding</keyword>
<keyword evidence="4" id="KW-0378">Hydrolase</keyword>
<feature type="chain" id="PRO_5016457165" evidence="7">
    <location>
        <begin position="22"/>
        <end position="555"/>
    </location>
</feature>
<dbReference type="PANTHER" id="PTHR10342:SF273">
    <property type="entry name" value="RE14504P"/>
    <property type="match status" value="1"/>
</dbReference>
<dbReference type="PROSITE" id="PS00523">
    <property type="entry name" value="SULFATASE_1"/>
    <property type="match status" value="1"/>
</dbReference>
<evidence type="ECO:0000313" key="9">
    <source>
        <dbReference type="EMBL" id="SSX28572.1"/>
    </source>
</evidence>
<dbReference type="VEuPathDB" id="VectorBase:CSON000254"/>
<keyword evidence="5" id="KW-0106">Calcium</keyword>
<dbReference type="InterPro" id="IPR047115">
    <property type="entry name" value="ARSB"/>
</dbReference>
<accession>A0A336MDU4</accession>
<sequence length="555" mass="62278">MYFTRFLAALVILIATSIVLGASDQPHIIFILADDLGFNDVSFHGSSQIPTPNIDALAYSGIILNRYYVTPLCTPSRAALMTGKYAIRTGMQHTVIYGMEPRGLPLNETILPQYLNQLGYQSHILGKWHLGHFKRVYTPLYRGFDSHVGYWTGHQDYYDHTAEESGVWGLDMRRGLDVARDLHGKYTTDIVTEEAVHLIKNHNETKPLFLYLAHVAVHSGNPYNPLPAPDEVVAEMSHIEDYKRRRFAAVLTKLDRSVGEVVKALHDTNMLKNSIIIFSTDNGGPAAGFNINAASNWPLRGVKNTLWEGGVRGAGLIWSPLLEQRERVSNQLMHITDWLPTLYSAAGGDVSTLKDLDGLDLWPALSKNQNSPRNEALINIDDIWDSHGMVVGDYKVVKGTNYHGAWDNWYGPAGNRDPKSYNVENVHKSHAGSALHSLGLLPDDNKIRELRLNADINCSNITSTSHCNPLEAPCLFNVVSDPCERHNLAKLYPTILNAILDRLKYHNSTALPPNNVPTDPRGDPRLWDYTWTNFDDYHLIEMEKEGITKHIAYLD</sequence>
<evidence type="ECO:0000256" key="4">
    <source>
        <dbReference type="ARBA" id="ARBA00022801"/>
    </source>
</evidence>
<organism evidence="9">
    <name type="scientific">Culicoides sonorensis</name>
    <name type="common">Biting midge</name>
    <dbReference type="NCBI Taxonomy" id="179676"/>
    <lineage>
        <taxon>Eukaryota</taxon>
        <taxon>Metazoa</taxon>
        <taxon>Ecdysozoa</taxon>
        <taxon>Arthropoda</taxon>
        <taxon>Hexapoda</taxon>
        <taxon>Insecta</taxon>
        <taxon>Pterygota</taxon>
        <taxon>Neoptera</taxon>
        <taxon>Endopterygota</taxon>
        <taxon>Diptera</taxon>
        <taxon>Nematocera</taxon>
        <taxon>Chironomoidea</taxon>
        <taxon>Ceratopogonidae</taxon>
        <taxon>Ceratopogoninae</taxon>
        <taxon>Culicoides</taxon>
        <taxon>Monoculicoides</taxon>
    </lineage>
</organism>
<evidence type="ECO:0000256" key="1">
    <source>
        <dbReference type="ARBA" id="ARBA00001913"/>
    </source>
</evidence>
<keyword evidence="7" id="KW-0732">Signal</keyword>
<dbReference type="PANTHER" id="PTHR10342">
    <property type="entry name" value="ARYLSULFATASE"/>
    <property type="match status" value="1"/>
</dbReference>
<feature type="domain" description="Sulfatase N-terminal" evidence="8">
    <location>
        <begin position="26"/>
        <end position="347"/>
    </location>
</feature>
<comment type="cofactor">
    <cofactor evidence="1">
        <name>Ca(2+)</name>
        <dbReference type="ChEBI" id="CHEBI:29108"/>
    </cofactor>
</comment>
<dbReference type="EMBL" id="UFQT01001035">
    <property type="protein sequence ID" value="SSX28572.1"/>
    <property type="molecule type" value="Genomic_DNA"/>
</dbReference>
<dbReference type="GO" id="GO:0008484">
    <property type="term" value="F:sulfuric ester hydrolase activity"/>
    <property type="evidence" value="ECO:0007669"/>
    <property type="project" value="InterPro"/>
</dbReference>
<comment type="similarity">
    <text evidence="2">Belongs to the sulfatase family.</text>
</comment>
<dbReference type="Pfam" id="PF00884">
    <property type="entry name" value="Sulfatase"/>
    <property type="match status" value="1"/>
</dbReference>
<dbReference type="Gene3D" id="3.30.1120.10">
    <property type="match status" value="1"/>
</dbReference>
<evidence type="ECO:0000256" key="5">
    <source>
        <dbReference type="ARBA" id="ARBA00022837"/>
    </source>
</evidence>
<dbReference type="InterPro" id="IPR017850">
    <property type="entry name" value="Alkaline_phosphatase_core_sf"/>
</dbReference>
<name>A0A336MDU4_CULSO</name>
<evidence type="ECO:0000259" key="8">
    <source>
        <dbReference type="Pfam" id="PF00884"/>
    </source>
</evidence>
<feature type="signal peptide" evidence="7">
    <location>
        <begin position="1"/>
        <end position="21"/>
    </location>
</feature>